<feature type="transmembrane region" description="Helical" evidence="1">
    <location>
        <begin position="89"/>
        <end position="110"/>
    </location>
</feature>
<dbReference type="EMBL" id="AP023356">
    <property type="protein sequence ID" value="BCJ46190.1"/>
    <property type="molecule type" value="Genomic_DNA"/>
</dbReference>
<reference evidence="2 3" key="1">
    <citation type="submission" date="2020-08" db="EMBL/GenBank/DDBJ databases">
        <title>Whole genome shotgun sequence of Actinoplanes ianthinogenes NBRC 13996.</title>
        <authorList>
            <person name="Komaki H."/>
            <person name="Tamura T."/>
        </authorList>
    </citation>
    <scope>NUCLEOTIDE SEQUENCE [LARGE SCALE GENOMIC DNA]</scope>
    <source>
        <strain evidence="2 3">NBRC 13996</strain>
    </source>
</reference>
<protein>
    <recommendedName>
        <fullName evidence="4">Integral membrane protein</fullName>
    </recommendedName>
</protein>
<dbReference type="RefSeq" id="WP_189333017.1">
    <property type="nucleotide sequence ID" value="NZ_AP023356.1"/>
</dbReference>
<evidence type="ECO:0008006" key="4">
    <source>
        <dbReference type="Google" id="ProtNLM"/>
    </source>
</evidence>
<accession>A0ABM7M3J0</accession>
<feature type="transmembrane region" description="Helical" evidence="1">
    <location>
        <begin position="48"/>
        <end position="68"/>
    </location>
</feature>
<evidence type="ECO:0000256" key="1">
    <source>
        <dbReference type="SAM" id="Phobius"/>
    </source>
</evidence>
<keyword evidence="1" id="KW-0472">Membrane</keyword>
<dbReference type="Proteomes" id="UP000676967">
    <property type="component" value="Chromosome"/>
</dbReference>
<keyword evidence="1" id="KW-0812">Transmembrane</keyword>
<organism evidence="2 3">
    <name type="scientific">Actinoplanes ianthinogenes</name>
    <dbReference type="NCBI Taxonomy" id="122358"/>
    <lineage>
        <taxon>Bacteria</taxon>
        <taxon>Bacillati</taxon>
        <taxon>Actinomycetota</taxon>
        <taxon>Actinomycetes</taxon>
        <taxon>Micromonosporales</taxon>
        <taxon>Micromonosporaceae</taxon>
        <taxon>Actinoplanes</taxon>
    </lineage>
</organism>
<proteinExistence type="predicted"/>
<gene>
    <name evidence="2" type="ORF">Aiant_68470</name>
</gene>
<keyword evidence="3" id="KW-1185">Reference proteome</keyword>
<name>A0ABM7M3J0_9ACTN</name>
<evidence type="ECO:0000313" key="3">
    <source>
        <dbReference type="Proteomes" id="UP000676967"/>
    </source>
</evidence>
<evidence type="ECO:0000313" key="2">
    <source>
        <dbReference type="EMBL" id="BCJ46190.1"/>
    </source>
</evidence>
<keyword evidence="1" id="KW-1133">Transmembrane helix</keyword>
<sequence length="111" mass="11476">MSALHALHDAAHFVVAAEPTNPFNGVVPDFTVFGAEFNTAWKKILGGLWALAFAAIAAYCVSATVKFASAKKQGYEHGITESARDLKNAGIAAGVCAGLPIIFSAILSVIG</sequence>